<evidence type="ECO:0000313" key="2">
    <source>
        <dbReference type="Proteomes" id="UP000236755"/>
    </source>
</evidence>
<organism evidence="1 2">
    <name type="scientific">Haloplanus vescus</name>
    <dbReference type="NCBI Taxonomy" id="555874"/>
    <lineage>
        <taxon>Archaea</taxon>
        <taxon>Methanobacteriati</taxon>
        <taxon>Methanobacteriota</taxon>
        <taxon>Stenosarchaea group</taxon>
        <taxon>Halobacteria</taxon>
        <taxon>Halobacteriales</taxon>
        <taxon>Haloferacaceae</taxon>
        <taxon>Haloplanus</taxon>
    </lineage>
</organism>
<dbReference type="EMBL" id="FNQT01000003">
    <property type="protein sequence ID" value="SEA23442.1"/>
    <property type="molecule type" value="Genomic_DNA"/>
</dbReference>
<dbReference type="STRING" id="555874.SAMN04488065_2378"/>
<keyword evidence="2" id="KW-1185">Reference proteome</keyword>
<proteinExistence type="predicted"/>
<protein>
    <submittedName>
        <fullName evidence="1">Uncharacterized protein</fullName>
    </submittedName>
</protein>
<accession>A0A1H3ZJI8</accession>
<dbReference type="AlphaFoldDB" id="A0A1H3ZJI8"/>
<dbReference type="OrthoDB" id="202903at2157"/>
<evidence type="ECO:0000313" key="1">
    <source>
        <dbReference type="EMBL" id="SEA23442.1"/>
    </source>
</evidence>
<dbReference type="RefSeq" id="WP_092635216.1">
    <property type="nucleotide sequence ID" value="NZ_FNQT01000003.1"/>
</dbReference>
<sequence>MDDSERPERPGPDADAAEIAEWMEKDFGRAVAEGMANAGNEDDSDDEQEVVEVEILNHERGEVVGTIDTNGNLDTESEVLRNVSQEYLEEGIPVLVPTIYENEDGETVHADAEVMVEPGTTGFVRAFVDELPSPFDYDTEVLGELPVYANDVS</sequence>
<dbReference type="Proteomes" id="UP000236755">
    <property type="component" value="Unassembled WGS sequence"/>
</dbReference>
<reference evidence="1 2" key="1">
    <citation type="submission" date="2016-10" db="EMBL/GenBank/DDBJ databases">
        <authorList>
            <person name="de Groot N.N."/>
        </authorList>
    </citation>
    <scope>NUCLEOTIDE SEQUENCE [LARGE SCALE GENOMIC DNA]</scope>
    <source>
        <strain evidence="1 2">CGMCC 1.8712</strain>
    </source>
</reference>
<name>A0A1H3ZJI8_9EURY</name>
<gene>
    <name evidence="1" type="ORF">SAMN04488065_2378</name>
</gene>